<evidence type="ECO:0000313" key="4">
    <source>
        <dbReference type="EMBL" id="AFN76078.1"/>
    </source>
</evidence>
<dbReference type="InterPro" id="IPR036866">
    <property type="entry name" value="RibonucZ/Hydroxyglut_hydro"/>
</dbReference>
<dbReference type="eggNOG" id="COG1236">
    <property type="taxonomic scope" value="Bacteria"/>
</dbReference>
<accession>I7A4E1</accession>
<dbReference type="PANTHER" id="PTHR11203">
    <property type="entry name" value="CLEAVAGE AND POLYADENYLATION SPECIFICITY FACTOR FAMILY MEMBER"/>
    <property type="match status" value="1"/>
</dbReference>
<dbReference type="Pfam" id="PF07521">
    <property type="entry name" value="RMMBL"/>
    <property type="match status" value="1"/>
</dbReference>
<dbReference type="InterPro" id="IPR050698">
    <property type="entry name" value="MBL"/>
</dbReference>
<keyword evidence="1" id="KW-0378">Hydrolase</keyword>
<gene>
    <name evidence="4" type="ordered locus">MROS_2848</name>
</gene>
<dbReference type="KEGG" id="mro:MROS_2848"/>
<feature type="domain" description="Metallo-beta-lactamase" evidence="2">
    <location>
        <begin position="13"/>
        <end position="249"/>
    </location>
</feature>
<evidence type="ECO:0000256" key="1">
    <source>
        <dbReference type="ARBA" id="ARBA00022801"/>
    </source>
</evidence>
<dbReference type="PATRIC" id="fig|1191523.3.peg.2985"/>
<dbReference type="PANTHER" id="PTHR11203:SF37">
    <property type="entry name" value="INTEGRATOR COMPLEX SUBUNIT 11"/>
    <property type="match status" value="1"/>
</dbReference>
<reference evidence="4 5" key="1">
    <citation type="journal article" date="2013" name="PLoS ONE">
        <title>Genomic analysis of Melioribacter roseus, facultatively anaerobic organotrophic bacterium representing a novel deep lineage within Bacteriodetes/Chlorobi group.</title>
        <authorList>
            <person name="Kadnikov V.V."/>
            <person name="Mardanov A.V."/>
            <person name="Podosokorskaya O.A."/>
            <person name="Gavrilov S.N."/>
            <person name="Kublanov I.V."/>
            <person name="Beletsky A.V."/>
            <person name="Bonch-Osmolovskaya E.A."/>
            <person name="Ravin N.V."/>
        </authorList>
    </citation>
    <scope>NUCLEOTIDE SEQUENCE [LARGE SCALE GENOMIC DNA]</scope>
    <source>
        <strain evidence="5">JCM 17771 / P3M-2</strain>
    </source>
</reference>
<dbReference type="InterPro" id="IPR011108">
    <property type="entry name" value="RMMBL"/>
</dbReference>
<sequence>MKIQFIGAAQTVTGSMHYVEACGKKFLIDCGLYQGKRKLAFELNRTFEYFNPEEIDFVILSHAHIDHSGNLPTLVKKGFNGKIFATFATRDLASIMLLDSAHIQEKDVEYVNKKRKKRGQNLFEPLYTQTDARQTLELFVGINYHREFEIAPGIKLTFFDAGHILGSASLFLTINENGTLKHLGFSGDLGRPNLPILRDPEKIPDVDYYICESTYGNKTHDNPKDTEIKLAEVINLAWERKSKIIVPAFSVGRTQELVYAIHRIFENKMAPEIRIYVDSPLSVNATEIFRLHPECFDFEISQFLVNHKDPFGFDKLTYIKDVEDSKKLNTAPGPCMIISSSGMCESGRILHHLANNIENPDNIILMVGYTAENTLGRKITEKQSPVKIFGDEYQLNAEVRVMDSLSAHADARELFDYVSRFDKSRLRKIFLVHGESEQQIPFKSKLLNAGFKSVEIPERGYSAEL</sequence>
<dbReference type="Gene3D" id="3.40.50.10890">
    <property type="match status" value="1"/>
</dbReference>
<name>I7A4E1_MELRP</name>
<proteinExistence type="predicted"/>
<keyword evidence="5" id="KW-1185">Reference proteome</keyword>
<dbReference type="Pfam" id="PF10996">
    <property type="entry name" value="Beta-Casp"/>
    <property type="match status" value="1"/>
</dbReference>
<dbReference type="SMART" id="SM01027">
    <property type="entry name" value="Beta-Casp"/>
    <property type="match status" value="1"/>
</dbReference>
<dbReference type="SMART" id="SM00849">
    <property type="entry name" value="Lactamase_B"/>
    <property type="match status" value="1"/>
</dbReference>
<dbReference type="GO" id="GO:0016787">
    <property type="term" value="F:hydrolase activity"/>
    <property type="evidence" value="ECO:0007669"/>
    <property type="project" value="UniProtKB-KW"/>
</dbReference>
<dbReference type="AlphaFoldDB" id="I7A4E1"/>
<dbReference type="InterPro" id="IPR022712">
    <property type="entry name" value="Beta_Casp"/>
</dbReference>
<dbReference type="InterPro" id="IPR001279">
    <property type="entry name" value="Metallo-B-lactamas"/>
</dbReference>
<dbReference type="Gene3D" id="3.60.15.10">
    <property type="entry name" value="Ribonuclease Z/Hydroxyacylglutathione hydrolase-like"/>
    <property type="match status" value="1"/>
</dbReference>
<dbReference type="GO" id="GO:0004521">
    <property type="term" value="F:RNA endonuclease activity"/>
    <property type="evidence" value="ECO:0007669"/>
    <property type="project" value="TreeGrafter"/>
</dbReference>
<evidence type="ECO:0000259" key="3">
    <source>
        <dbReference type="SMART" id="SM01027"/>
    </source>
</evidence>
<dbReference type="Proteomes" id="UP000009011">
    <property type="component" value="Chromosome"/>
</dbReference>
<dbReference type="OrthoDB" id="9803916at2"/>
<organism evidence="4 5">
    <name type="scientific">Melioribacter roseus (strain DSM 23840 / JCM 17771 / VKM B-2668 / P3M-2)</name>
    <dbReference type="NCBI Taxonomy" id="1191523"/>
    <lineage>
        <taxon>Bacteria</taxon>
        <taxon>Pseudomonadati</taxon>
        <taxon>Ignavibacteriota</taxon>
        <taxon>Ignavibacteria</taxon>
        <taxon>Ignavibacteriales</taxon>
        <taxon>Melioribacteraceae</taxon>
        <taxon>Melioribacter</taxon>
    </lineage>
</organism>
<evidence type="ECO:0000259" key="2">
    <source>
        <dbReference type="SMART" id="SM00849"/>
    </source>
</evidence>
<protein>
    <submittedName>
        <fullName evidence="4">RNA-metabolising metallo-beta-lactamase</fullName>
    </submittedName>
</protein>
<dbReference type="Pfam" id="PF00753">
    <property type="entry name" value="Lactamase_B"/>
    <property type="match status" value="1"/>
</dbReference>
<dbReference type="SUPFAM" id="SSF56281">
    <property type="entry name" value="Metallo-hydrolase/oxidoreductase"/>
    <property type="match status" value="1"/>
</dbReference>
<dbReference type="HOGENOM" id="CLU_009673_5_2_10"/>
<dbReference type="EMBL" id="CP003557">
    <property type="protein sequence ID" value="AFN76078.1"/>
    <property type="molecule type" value="Genomic_DNA"/>
</dbReference>
<feature type="domain" description="Beta-Casp" evidence="3">
    <location>
        <begin position="254"/>
        <end position="379"/>
    </location>
</feature>
<dbReference type="STRING" id="1191523.MROS_2848"/>
<dbReference type="RefSeq" id="WP_014857508.1">
    <property type="nucleotide sequence ID" value="NC_018178.1"/>
</dbReference>
<dbReference type="CDD" id="cd16295">
    <property type="entry name" value="TTHA0252-CPSF-like_MBL-fold"/>
    <property type="match status" value="1"/>
</dbReference>
<evidence type="ECO:0000313" key="5">
    <source>
        <dbReference type="Proteomes" id="UP000009011"/>
    </source>
</evidence>